<proteinExistence type="predicted"/>
<dbReference type="EMBL" id="JACJQY010000029">
    <property type="protein sequence ID" value="MBD2318471.1"/>
    <property type="molecule type" value="Genomic_DNA"/>
</dbReference>
<feature type="domain" description="Restriction endonuclease type IV Mrr" evidence="1">
    <location>
        <begin position="145"/>
        <end position="267"/>
    </location>
</feature>
<dbReference type="Pfam" id="PF04471">
    <property type="entry name" value="Mrr_cat"/>
    <property type="match status" value="1"/>
</dbReference>
<keyword evidence="3" id="KW-0540">Nuclease</keyword>
<evidence type="ECO:0000313" key="3">
    <source>
        <dbReference type="EMBL" id="MBD2318471.1"/>
    </source>
</evidence>
<evidence type="ECO:0000259" key="2">
    <source>
        <dbReference type="Pfam" id="PF14338"/>
    </source>
</evidence>
<dbReference type="GO" id="GO:0004519">
    <property type="term" value="F:endonuclease activity"/>
    <property type="evidence" value="ECO:0007669"/>
    <property type="project" value="UniProtKB-KW"/>
</dbReference>
<dbReference type="PANTHER" id="PTHR30015">
    <property type="entry name" value="MRR RESTRICTION SYSTEM PROTEIN"/>
    <property type="match status" value="1"/>
</dbReference>
<dbReference type="InterPro" id="IPR052906">
    <property type="entry name" value="Type_IV_Methyl-Rstrct_Enzyme"/>
</dbReference>
<dbReference type="Proteomes" id="UP000618445">
    <property type="component" value="Unassembled WGS sequence"/>
</dbReference>
<dbReference type="InterPro" id="IPR007560">
    <property type="entry name" value="Restrct_endonuc_IV_Mrr"/>
</dbReference>
<evidence type="ECO:0000259" key="1">
    <source>
        <dbReference type="Pfam" id="PF04471"/>
    </source>
</evidence>
<dbReference type="InterPro" id="IPR025745">
    <property type="entry name" value="Mrr-like_N_dom"/>
</dbReference>
<accession>A0ABR8CDQ4</accession>
<dbReference type="Gene3D" id="3.40.1350.10">
    <property type="match status" value="1"/>
</dbReference>
<dbReference type="RefSeq" id="WP_190579529.1">
    <property type="nucleotide sequence ID" value="NZ_JACJQY010000029.1"/>
</dbReference>
<sequence>MLPLLEKMQDGNIYDSNLLRNHAINYFQITEEEKQTKTPNGKQILFFNRIAWSISYLRTGGLIFSPERGKYKISDLGLKVLKSPPKKITIRFLKEINPNKNIENIDTNSSNEQSDISIQTPDEMIEEGYKRIRIELSKLLLKNLEDISPYKFEEIVLDLLIKMGYGESNLANGKATQKSGDEGIDGIIKEDKLGLDKIYIQAKRWKKETKIGRPEIQKFVGALDGKRAKKGVFMTTAFFTKEAIEYANNTSNAAIVLIDGEMLTNLMIEHEVGVTVKEIIKISKIDSDYFIEE</sequence>
<comment type="caution">
    <text evidence="3">The sequence shown here is derived from an EMBL/GenBank/DDBJ whole genome shotgun (WGS) entry which is preliminary data.</text>
</comment>
<name>A0ABR8CDQ4_9CYAN</name>
<keyword evidence="3" id="KW-0378">Hydrolase</keyword>
<dbReference type="InterPro" id="IPR011856">
    <property type="entry name" value="tRNA_endonuc-like_dom_sf"/>
</dbReference>
<keyword evidence="4" id="KW-1185">Reference proteome</keyword>
<protein>
    <submittedName>
        <fullName evidence="3">Restriction endonuclease</fullName>
    </submittedName>
</protein>
<dbReference type="InterPro" id="IPR011335">
    <property type="entry name" value="Restrct_endonuc-II-like"/>
</dbReference>
<keyword evidence="3" id="KW-0255">Endonuclease</keyword>
<dbReference type="Pfam" id="PF14338">
    <property type="entry name" value="Mrr_N"/>
    <property type="match status" value="1"/>
</dbReference>
<evidence type="ECO:0000313" key="4">
    <source>
        <dbReference type="Proteomes" id="UP000618445"/>
    </source>
</evidence>
<dbReference type="SUPFAM" id="SSF52980">
    <property type="entry name" value="Restriction endonuclease-like"/>
    <property type="match status" value="1"/>
</dbReference>
<reference evidence="3 4" key="1">
    <citation type="journal article" date="2020" name="ISME J.">
        <title>Comparative genomics reveals insights into cyanobacterial evolution and habitat adaptation.</title>
        <authorList>
            <person name="Chen M.Y."/>
            <person name="Teng W.K."/>
            <person name="Zhao L."/>
            <person name="Hu C.X."/>
            <person name="Zhou Y.K."/>
            <person name="Han B.P."/>
            <person name="Song L.R."/>
            <person name="Shu W.S."/>
        </authorList>
    </citation>
    <scope>NUCLEOTIDE SEQUENCE [LARGE SCALE GENOMIC DNA]</scope>
    <source>
        <strain evidence="3 4">FACHB-1050</strain>
    </source>
</reference>
<dbReference type="PANTHER" id="PTHR30015:SF7">
    <property type="entry name" value="TYPE IV METHYL-DIRECTED RESTRICTION ENZYME ECOKMRR"/>
    <property type="match status" value="1"/>
</dbReference>
<organism evidence="3 4">
    <name type="scientific">Phormidium tenue FACHB-1050</name>
    <dbReference type="NCBI Taxonomy" id="2692857"/>
    <lineage>
        <taxon>Bacteria</taxon>
        <taxon>Bacillati</taxon>
        <taxon>Cyanobacteriota</taxon>
        <taxon>Cyanophyceae</taxon>
        <taxon>Oscillatoriophycideae</taxon>
        <taxon>Oscillatoriales</taxon>
        <taxon>Oscillatoriaceae</taxon>
        <taxon>Phormidium</taxon>
    </lineage>
</organism>
<gene>
    <name evidence="3" type="ORF">H6G05_16650</name>
</gene>
<feature type="domain" description="Restriction system protein Mrr-like N-terminal" evidence="2">
    <location>
        <begin position="1"/>
        <end position="82"/>
    </location>
</feature>